<evidence type="ECO:0000313" key="3">
    <source>
        <dbReference type="EMBL" id="MBW6410749.1"/>
    </source>
</evidence>
<dbReference type="PANTHER" id="PTHR40448">
    <property type="entry name" value="TWO-COMPONENT SENSOR HISTIDINE KINASE"/>
    <property type="match status" value="1"/>
</dbReference>
<sequence>MLTSFIINGLDTINILYLYTSLIKKNNNIFKLLLTILLISIAVTITEQLGCNFIFIYAINIIIIKLMYKENIKEIILKFFLIILIDIILQSIFALVVNQFIYNYSIVAIIVEFIILVGIVILSKLNLLNINFKPVDNGIVIYLISIFSIYSIVFKFIWDYDNRIILNNLLVIFLIMSVLVISQILIYSYLIKLVKEKEKLKLSNEYNVVINEIVEEIKRRQHDFVNYKNTIKGIVEVLDEKEIKPAIIKYIKGEDVSDNNINNLIYIDNFIIKSIIYRNICRAKQYNINLKYEIQNNVLDDILNYHEISNLLSNLLNNAFDEVIQNGCNKKNIEIKIFTVMNESHLIIKNQVTNPNNIDISKIFKKGYSTKDHDKRGYGLYNVQEIVNSHKGHIKINIESDEIIFDICFNNF</sequence>
<keyword evidence="4" id="KW-1185">Reference proteome</keyword>
<dbReference type="PANTHER" id="PTHR40448:SF1">
    <property type="entry name" value="TWO-COMPONENT SENSOR HISTIDINE KINASE"/>
    <property type="match status" value="1"/>
</dbReference>
<keyword evidence="1" id="KW-1133">Transmembrane helix</keyword>
<feature type="domain" description="Histidine kinase/HSP90-like ATPase" evidence="2">
    <location>
        <begin position="303"/>
        <end position="411"/>
    </location>
</feature>
<feature type="transmembrane region" description="Helical" evidence="1">
    <location>
        <begin position="102"/>
        <end position="127"/>
    </location>
</feature>
<feature type="transmembrane region" description="Helical" evidence="1">
    <location>
        <begin position="139"/>
        <end position="158"/>
    </location>
</feature>
<dbReference type="SMART" id="SM00387">
    <property type="entry name" value="HATPase_c"/>
    <property type="match status" value="1"/>
</dbReference>
<accession>A0ABS7AQC1</accession>
<protein>
    <submittedName>
        <fullName evidence="3">GHKL domain-containing protein</fullName>
    </submittedName>
</protein>
<organism evidence="3 4">
    <name type="scientific">Clostridium weizhouense</name>
    <dbReference type="NCBI Taxonomy" id="2859781"/>
    <lineage>
        <taxon>Bacteria</taxon>
        <taxon>Bacillati</taxon>
        <taxon>Bacillota</taxon>
        <taxon>Clostridia</taxon>
        <taxon>Eubacteriales</taxon>
        <taxon>Clostridiaceae</taxon>
        <taxon>Clostridium</taxon>
    </lineage>
</organism>
<dbReference type="EMBL" id="JAHXPT010000009">
    <property type="protein sequence ID" value="MBW6410749.1"/>
    <property type="molecule type" value="Genomic_DNA"/>
</dbReference>
<evidence type="ECO:0000259" key="2">
    <source>
        <dbReference type="SMART" id="SM00387"/>
    </source>
</evidence>
<dbReference type="Gene3D" id="3.30.565.10">
    <property type="entry name" value="Histidine kinase-like ATPase, C-terminal domain"/>
    <property type="match status" value="1"/>
</dbReference>
<dbReference type="InterPro" id="IPR003594">
    <property type="entry name" value="HATPase_dom"/>
</dbReference>
<evidence type="ECO:0000313" key="4">
    <source>
        <dbReference type="Proteomes" id="UP001519921"/>
    </source>
</evidence>
<reference evidence="3 4" key="1">
    <citation type="submission" date="2021-07" db="EMBL/GenBank/DDBJ databases">
        <title>Clostridium weizhouense sp. nov., an anaerobic bacterium isolated from activated sludge of Petroleum wastewater.</title>
        <authorList>
            <person name="Li Q."/>
        </authorList>
    </citation>
    <scope>NUCLEOTIDE SEQUENCE [LARGE SCALE GENOMIC DNA]</scope>
    <source>
        <strain evidence="3 4">YB-6</strain>
    </source>
</reference>
<gene>
    <name evidence="3" type="ORF">KYD98_11660</name>
</gene>
<dbReference type="Proteomes" id="UP001519921">
    <property type="component" value="Unassembled WGS sequence"/>
</dbReference>
<feature type="transmembrane region" description="Helical" evidence="1">
    <location>
        <begin position="164"/>
        <end position="191"/>
    </location>
</feature>
<keyword evidence="1" id="KW-0812">Transmembrane</keyword>
<dbReference type="RefSeq" id="WP_219780214.1">
    <property type="nucleotide sequence ID" value="NZ_JAHXPT010000009.1"/>
</dbReference>
<dbReference type="InterPro" id="IPR036890">
    <property type="entry name" value="HATPase_C_sf"/>
</dbReference>
<proteinExistence type="predicted"/>
<dbReference type="InterPro" id="IPR032834">
    <property type="entry name" value="NatK-like_C"/>
</dbReference>
<feature type="transmembrane region" description="Helical" evidence="1">
    <location>
        <begin position="75"/>
        <end position="96"/>
    </location>
</feature>
<evidence type="ECO:0000256" key="1">
    <source>
        <dbReference type="SAM" id="Phobius"/>
    </source>
</evidence>
<name>A0ABS7AQC1_9CLOT</name>
<feature type="transmembrane region" description="Helical" evidence="1">
    <location>
        <begin position="29"/>
        <end position="46"/>
    </location>
</feature>
<keyword evidence="1" id="KW-0472">Membrane</keyword>
<dbReference type="Pfam" id="PF14501">
    <property type="entry name" value="HATPase_c_5"/>
    <property type="match status" value="1"/>
</dbReference>
<comment type="caution">
    <text evidence="3">The sequence shown here is derived from an EMBL/GenBank/DDBJ whole genome shotgun (WGS) entry which is preliminary data.</text>
</comment>
<dbReference type="SUPFAM" id="SSF55874">
    <property type="entry name" value="ATPase domain of HSP90 chaperone/DNA topoisomerase II/histidine kinase"/>
    <property type="match status" value="1"/>
</dbReference>